<evidence type="ECO:0000313" key="2">
    <source>
        <dbReference type="EMBL" id="MFC7332875.1"/>
    </source>
</evidence>
<proteinExistence type="predicted"/>
<accession>A0ABW2KU21</accession>
<feature type="compositionally biased region" description="Polar residues" evidence="1">
    <location>
        <begin position="11"/>
        <end position="22"/>
    </location>
</feature>
<evidence type="ECO:0008006" key="4">
    <source>
        <dbReference type="Google" id="ProtNLM"/>
    </source>
</evidence>
<name>A0ABW2KU21_9PROT</name>
<evidence type="ECO:0000313" key="3">
    <source>
        <dbReference type="Proteomes" id="UP001596456"/>
    </source>
</evidence>
<comment type="caution">
    <text evidence="2">The sequence shown here is derived from an EMBL/GenBank/DDBJ whole genome shotgun (WGS) entry which is preliminary data.</text>
</comment>
<keyword evidence="3" id="KW-1185">Reference proteome</keyword>
<protein>
    <recommendedName>
        <fullName evidence="4">Antitoxin PrlF</fullName>
    </recommendedName>
</protein>
<sequence>MTGRSGHTDSTDYQGRGTTAGNSEALRFDKALFRRHPEFRGALKARVVGPGVMLVVAQEPPAESAAEDAADPMLAAWLSFIEADARQLRDLSEERLAEMRELVAGVTVGDDDDLDGASF</sequence>
<reference evidence="3" key="1">
    <citation type="journal article" date="2019" name="Int. J. Syst. Evol. Microbiol.">
        <title>The Global Catalogue of Microorganisms (GCM) 10K type strain sequencing project: providing services to taxonomists for standard genome sequencing and annotation.</title>
        <authorList>
            <consortium name="The Broad Institute Genomics Platform"/>
            <consortium name="The Broad Institute Genome Sequencing Center for Infectious Disease"/>
            <person name="Wu L."/>
            <person name="Ma J."/>
        </authorList>
    </citation>
    <scope>NUCLEOTIDE SEQUENCE [LARGE SCALE GENOMIC DNA]</scope>
    <source>
        <strain evidence="3">CGMCC 1.16275</strain>
    </source>
</reference>
<dbReference type="EMBL" id="JBHTCM010000007">
    <property type="protein sequence ID" value="MFC7332875.1"/>
    <property type="molecule type" value="Genomic_DNA"/>
</dbReference>
<feature type="region of interest" description="Disordered" evidence="1">
    <location>
        <begin position="1"/>
        <end position="22"/>
    </location>
</feature>
<gene>
    <name evidence="2" type="ORF">ACFQPS_06840</name>
</gene>
<organism evidence="2 3">
    <name type="scientific">Rhodocista pekingensis</name>
    <dbReference type="NCBI Taxonomy" id="201185"/>
    <lineage>
        <taxon>Bacteria</taxon>
        <taxon>Pseudomonadati</taxon>
        <taxon>Pseudomonadota</taxon>
        <taxon>Alphaproteobacteria</taxon>
        <taxon>Rhodospirillales</taxon>
        <taxon>Azospirillaceae</taxon>
        <taxon>Rhodocista</taxon>
    </lineage>
</organism>
<dbReference type="RefSeq" id="WP_377357601.1">
    <property type="nucleotide sequence ID" value="NZ_JBHTCM010000007.1"/>
</dbReference>
<feature type="compositionally biased region" description="Basic and acidic residues" evidence="1">
    <location>
        <begin position="1"/>
        <end position="10"/>
    </location>
</feature>
<dbReference type="Proteomes" id="UP001596456">
    <property type="component" value="Unassembled WGS sequence"/>
</dbReference>
<evidence type="ECO:0000256" key="1">
    <source>
        <dbReference type="SAM" id="MobiDB-lite"/>
    </source>
</evidence>